<accession>A0A096A7T9</accession>
<evidence type="ECO:0000313" key="3">
    <source>
        <dbReference type="Proteomes" id="UP000029548"/>
    </source>
</evidence>
<feature type="transmembrane region" description="Helical" evidence="1">
    <location>
        <begin position="89"/>
        <end position="114"/>
    </location>
</feature>
<dbReference type="AlphaFoldDB" id="A0A096A7T9"/>
<evidence type="ECO:0008006" key="4">
    <source>
        <dbReference type="Google" id="ProtNLM"/>
    </source>
</evidence>
<organism evidence="2 3">
    <name type="scientific">Corynebacterium freneyi DNF00450</name>
    <dbReference type="NCBI Taxonomy" id="1287475"/>
    <lineage>
        <taxon>Bacteria</taxon>
        <taxon>Bacillati</taxon>
        <taxon>Actinomycetota</taxon>
        <taxon>Actinomycetes</taxon>
        <taxon>Mycobacteriales</taxon>
        <taxon>Corynebacteriaceae</taxon>
        <taxon>Corynebacterium</taxon>
    </lineage>
</organism>
<dbReference type="EMBL" id="JRNE01000047">
    <property type="protein sequence ID" value="KGF16939.1"/>
    <property type="molecule type" value="Genomic_DNA"/>
</dbReference>
<evidence type="ECO:0000313" key="2">
    <source>
        <dbReference type="EMBL" id="KGF16939.1"/>
    </source>
</evidence>
<keyword evidence="1" id="KW-0812">Transmembrane</keyword>
<reference evidence="2 3" key="1">
    <citation type="submission" date="2014-07" db="EMBL/GenBank/DDBJ databases">
        <authorList>
            <person name="McCorrison J."/>
            <person name="Sanka R."/>
            <person name="Torralba M."/>
            <person name="Gillis M."/>
            <person name="Haft D.H."/>
            <person name="Methe B."/>
            <person name="Sutton G."/>
            <person name="Nelson K.E."/>
        </authorList>
    </citation>
    <scope>NUCLEOTIDE SEQUENCE [LARGE SCALE GENOMIC DNA]</scope>
    <source>
        <strain evidence="2 3">DNF00450</strain>
    </source>
</reference>
<protein>
    <recommendedName>
        <fullName evidence="4">Glycerophosphoryl diester phosphodiesterase membrane domain-containing protein</fullName>
    </recommendedName>
</protein>
<proteinExistence type="predicted"/>
<evidence type="ECO:0000256" key="1">
    <source>
        <dbReference type="SAM" id="Phobius"/>
    </source>
</evidence>
<feature type="transmembrane region" description="Helical" evidence="1">
    <location>
        <begin position="6"/>
        <end position="29"/>
    </location>
</feature>
<comment type="caution">
    <text evidence="2">The sequence shown here is derived from an EMBL/GenBank/DDBJ whole genome shotgun (WGS) entry which is preliminary data.</text>
</comment>
<keyword evidence="1" id="KW-0472">Membrane</keyword>
<feature type="transmembrane region" description="Helical" evidence="1">
    <location>
        <begin position="41"/>
        <end position="69"/>
    </location>
</feature>
<sequence>MGALVGVWFFTSILGIVAQIPGFLMMLAAGAMAERSSAAGIVVTLLAYVLLIGGSVVMMPISVMMQMLVMDGRAKVLEAPAVAWNLVKARFWPVVGALVLASIIGAAGIFLCYVGALYTAPIQMVAYVEIYRQVVGGRRPVPMP</sequence>
<dbReference type="Proteomes" id="UP000029548">
    <property type="component" value="Unassembled WGS sequence"/>
</dbReference>
<gene>
    <name evidence="2" type="ORF">HMPREF1650_06280</name>
</gene>
<keyword evidence="1" id="KW-1133">Transmembrane helix</keyword>
<name>A0A096A7T9_9CORY</name>